<feature type="domain" description="Pectinesterase inhibitor" evidence="4">
    <location>
        <begin position="21"/>
        <end position="148"/>
    </location>
</feature>
<reference evidence="5" key="2">
    <citation type="submission" date="2021-12" db="EMBL/GenBank/DDBJ databases">
        <title>Resequencing data analysis of finger millet.</title>
        <authorList>
            <person name="Hatakeyama M."/>
            <person name="Aluri S."/>
            <person name="Balachadran M.T."/>
            <person name="Sivarajan S.R."/>
            <person name="Poveda L."/>
            <person name="Shimizu-Inatsugi R."/>
            <person name="Schlapbach R."/>
            <person name="Sreeman S.M."/>
            <person name="Shimizu K.K."/>
        </authorList>
    </citation>
    <scope>NUCLEOTIDE SEQUENCE</scope>
</reference>
<comment type="caution">
    <text evidence="5">The sequence shown here is derived from an EMBL/GenBank/DDBJ whole genome shotgun (WGS) entry which is preliminary data.</text>
</comment>
<reference evidence="5" key="1">
    <citation type="journal article" date="2018" name="DNA Res.">
        <title>Multiple hybrid de novo genome assembly of finger millet, an orphan allotetraploid crop.</title>
        <authorList>
            <person name="Hatakeyama M."/>
            <person name="Aluri S."/>
            <person name="Balachadran M.T."/>
            <person name="Sivarajan S.R."/>
            <person name="Patrignani A."/>
            <person name="Gruter S."/>
            <person name="Poveda L."/>
            <person name="Shimizu-Inatsugi R."/>
            <person name="Baeten J."/>
            <person name="Francoijs K.J."/>
            <person name="Nataraja K.N."/>
            <person name="Reddy Y.A.N."/>
            <person name="Phadnis S."/>
            <person name="Ravikumar R.L."/>
            <person name="Schlapbach R."/>
            <person name="Sreeman S.M."/>
            <person name="Shimizu K.K."/>
        </authorList>
    </citation>
    <scope>NUCLEOTIDE SEQUENCE</scope>
</reference>
<keyword evidence="1" id="KW-0732">Signal</keyword>
<dbReference type="CDD" id="cd15795">
    <property type="entry name" value="PMEI-Pla_a_1_like"/>
    <property type="match status" value="1"/>
</dbReference>
<evidence type="ECO:0000256" key="1">
    <source>
        <dbReference type="ARBA" id="ARBA00022729"/>
    </source>
</evidence>
<dbReference type="AlphaFoldDB" id="A0AAV5DVD1"/>
<proteinExistence type="inferred from homology"/>
<dbReference type="Gene3D" id="1.20.140.40">
    <property type="entry name" value="Invertase/pectin methylesterase inhibitor family protein"/>
    <property type="match status" value="1"/>
</dbReference>
<dbReference type="Pfam" id="PF04043">
    <property type="entry name" value="PMEI"/>
    <property type="match status" value="1"/>
</dbReference>
<evidence type="ECO:0000313" key="5">
    <source>
        <dbReference type="EMBL" id="GJN13885.1"/>
    </source>
</evidence>
<dbReference type="PANTHER" id="PTHR35357">
    <property type="entry name" value="OS02G0537100 PROTEIN"/>
    <property type="match status" value="1"/>
</dbReference>
<name>A0AAV5DVD1_ELECO</name>
<comment type="similarity">
    <text evidence="3">Belongs to the PMEI family.</text>
</comment>
<organism evidence="5 6">
    <name type="scientific">Eleusine coracana subsp. coracana</name>
    <dbReference type="NCBI Taxonomy" id="191504"/>
    <lineage>
        <taxon>Eukaryota</taxon>
        <taxon>Viridiplantae</taxon>
        <taxon>Streptophyta</taxon>
        <taxon>Embryophyta</taxon>
        <taxon>Tracheophyta</taxon>
        <taxon>Spermatophyta</taxon>
        <taxon>Magnoliopsida</taxon>
        <taxon>Liliopsida</taxon>
        <taxon>Poales</taxon>
        <taxon>Poaceae</taxon>
        <taxon>PACMAD clade</taxon>
        <taxon>Chloridoideae</taxon>
        <taxon>Cynodonteae</taxon>
        <taxon>Eleusininae</taxon>
        <taxon>Eleusine</taxon>
    </lineage>
</organism>
<keyword evidence="2" id="KW-1015">Disulfide bond</keyword>
<evidence type="ECO:0000256" key="3">
    <source>
        <dbReference type="ARBA" id="ARBA00038471"/>
    </source>
</evidence>
<keyword evidence="6" id="KW-1185">Reference proteome</keyword>
<dbReference type="Proteomes" id="UP001054889">
    <property type="component" value="Unassembled WGS sequence"/>
</dbReference>
<dbReference type="GO" id="GO:0004857">
    <property type="term" value="F:enzyme inhibitor activity"/>
    <property type="evidence" value="ECO:0007669"/>
    <property type="project" value="InterPro"/>
</dbReference>
<evidence type="ECO:0000313" key="6">
    <source>
        <dbReference type="Proteomes" id="UP001054889"/>
    </source>
</evidence>
<dbReference type="PANTHER" id="PTHR35357:SF23">
    <property type="entry name" value="PECTINESTERASE INHIBITOR DOMAIN-CONTAINING PROTEIN"/>
    <property type="match status" value="1"/>
</dbReference>
<dbReference type="SUPFAM" id="SSF101148">
    <property type="entry name" value="Plant invertase/pectin methylesterase inhibitor"/>
    <property type="match status" value="1"/>
</dbReference>
<sequence>MRALGSDNRSRNAQGQVDLSIIAVDLRKYVCNTARLRARKSGLVDLLMANVTSTAAMIDGLLQKGGGDASTTKCLRSCQALYRGVVGRQPGCAAAVKKGKYGEAKSSLEQSASAVKECEDGFGRSHVASPLTVEDDNTFQLAKLAVALLPYAG</sequence>
<gene>
    <name evidence="5" type="primary">gb00639</name>
    <name evidence="5" type="ORF">PR202_gb00639</name>
</gene>
<dbReference type="EMBL" id="BQKI01000071">
    <property type="protein sequence ID" value="GJN13885.1"/>
    <property type="molecule type" value="Genomic_DNA"/>
</dbReference>
<dbReference type="InterPro" id="IPR034088">
    <property type="entry name" value="Pla_a_1-like"/>
</dbReference>
<dbReference type="InterPro" id="IPR035513">
    <property type="entry name" value="Invertase/methylesterase_inhib"/>
</dbReference>
<evidence type="ECO:0000256" key="2">
    <source>
        <dbReference type="ARBA" id="ARBA00023157"/>
    </source>
</evidence>
<dbReference type="NCBIfam" id="TIGR01614">
    <property type="entry name" value="PME_inhib"/>
    <property type="match status" value="1"/>
</dbReference>
<accession>A0AAV5DVD1</accession>
<dbReference type="SMART" id="SM00856">
    <property type="entry name" value="PMEI"/>
    <property type="match status" value="1"/>
</dbReference>
<protein>
    <recommendedName>
        <fullName evidence="4">Pectinesterase inhibitor domain-containing protein</fullName>
    </recommendedName>
</protein>
<evidence type="ECO:0000259" key="4">
    <source>
        <dbReference type="SMART" id="SM00856"/>
    </source>
</evidence>
<dbReference type="InterPro" id="IPR006501">
    <property type="entry name" value="Pectinesterase_inhib_dom"/>
</dbReference>